<proteinExistence type="predicted"/>
<dbReference type="AlphaFoldDB" id="A0A392S5T0"/>
<feature type="non-terminal residue" evidence="1">
    <location>
        <position position="1"/>
    </location>
</feature>
<reference evidence="1 2" key="1">
    <citation type="journal article" date="2018" name="Front. Plant Sci.">
        <title>Red Clover (Trifolium pratense) and Zigzag Clover (T. medium) - A Picture of Genomic Similarities and Differences.</title>
        <authorList>
            <person name="Dluhosova J."/>
            <person name="Istvanek J."/>
            <person name="Nedelnik J."/>
            <person name="Repkova J."/>
        </authorList>
    </citation>
    <scope>NUCLEOTIDE SEQUENCE [LARGE SCALE GENOMIC DNA]</scope>
    <source>
        <strain evidence="2">cv. 10/8</strain>
        <tissue evidence="1">Leaf</tissue>
    </source>
</reference>
<accession>A0A392S5T0</accession>
<evidence type="ECO:0000313" key="1">
    <source>
        <dbReference type="EMBL" id="MCI43544.1"/>
    </source>
</evidence>
<protein>
    <submittedName>
        <fullName evidence="1">Uncharacterized protein</fullName>
    </submittedName>
</protein>
<sequence length="84" mass="9798">VEEDEVLGIALLVDYRVIIFLSAQGRMRGVLSVEILVIRRIRARKELFASTVKKKVTRARSARSREWLEGKSLLWMVVMRKRIT</sequence>
<comment type="caution">
    <text evidence="1">The sequence shown here is derived from an EMBL/GenBank/DDBJ whole genome shotgun (WGS) entry which is preliminary data.</text>
</comment>
<organism evidence="1 2">
    <name type="scientific">Trifolium medium</name>
    <dbReference type="NCBI Taxonomy" id="97028"/>
    <lineage>
        <taxon>Eukaryota</taxon>
        <taxon>Viridiplantae</taxon>
        <taxon>Streptophyta</taxon>
        <taxon>Embryophyta</taxon>
        <taxon>Tracheophyta</taxon>
        <taxon>Spermatophyta</taxon>
        <taxon>Magnoliopsida</taxon>
        <taxon>eudicotyledons</taxon>
        <taxon>Gunneridae</taxon>
        <taxon>Pentapetalae</taxon>
        <taxon>rosids</taxon>
        <taxon>fabids</taxon>
        <taxon>Fabales</taxon>
        <taxon>Fabaceae</taxon>
        <taxon>Papilionoideae</taxon>
        <taxon>50 kb inversion clade</taxon>
        <taxon>NPAAA clade</taxon>
        <taxon>Hologalegina</taxon>
        <taxon>IRL clade</taxon>
        <taxon>Trifolieae</taxon>
        <taxon>Trifolium</taxon>
    </lineage>
</organism>
<keyword evidence="2" id="KW-1185">Reference proteome</keyword>
<dbReference type="EMBL" id="LXQA010318800">
    <property type="protein sequence ID" value="MCI43544.1"/>
    <property type="molecule type" value="Genomic_DNA"/>
</dbReference>
<evidence type="ECO:0000313" key="2">
    <source>
        <dbReference type="Proteomes" id="UP000265520"/>
    </source>
</evidence>
<name>A0A392S5T0_9FABA</name>
<dbReference type="Proteomes" id="UP000265520">
    <property type="component" value="Unassembled WGS sequence"/>
</dbReference>